<dbReference type="InterPro" id="IPR023296">
    <property type="entry name" value="Glyco_hydro_beta-prop_sf"/>
</dbReference>
<name>A0A833H2W3_9LEPT</name>
<dbReference type="PANTHER" id="PTHR35279:SF1">
    <property type="entry name" value="ARABINANASE_LEVANSUCRASE_INVERTASE"/>
    <property type="match status" value="1"/>
</dbReference>
<dbReference type="Gene3D" id="2.115.10.20">
    <property type="entry name" value="Glycosyl hydrolase domain, family 43"/>
    <property type="match status" value="2"/>
</dbReference>
<evidence type="ECO:0000313" key="1">
    <source>
        <dbReference type="EMBL" id="KAB2933636.1"/>
    </source>
</evidence>
<sequence>MKWRKLGRIFEPAPVHPDLLSHAANPLPIHLEGDIYRVLYSGRNSENRSSVGFFDLDVVQRKVVNVHQRPVFRFGPEGSFYSHGVSIGNCYEANGQRFILFMGWQVREGEHWRGDIGRLTLSDDWTLSLADESAYMTTDSLDSVSLSYPFVLKVGDGSFVMWYGSTTVWDAGNGEMVHVINYARSQDGEQWDKKGIAIPYELNVAQAFSRPTVLVADSGFYEMWFSYRSGTGEKYRIGYAKSADGAHWVRALDETGITVSPEGWDSEMICYPFVFEHKGEQIMLYNGNGYGKTGVGLAIRE</sequence>
<dbReference type="Proteomes" id="UP000460298">
    <property type="component" value="Unassembled WGS sequence"/>
</dbReference>
<comment type="caution">
    <text evidence="1">The sequence shown here is derived from an EMBL/GenBank/DDBJ whole genome shotgun (WGS) entry which is preliminary data.</text>
</comment>
<proteinExistence type="predicted"/>
<dbReference type="SUPFAM" id="SSF75005">
    <property type="entry name" value="Arabinanase/levansucrase/invertase"/>
    <property type="match status" value="1"/>
</dbReference>
<protein>
    <recommendedName>
        <fullName evidence="3">Glycosyl hydrolase family 32 N-terminal domain-containing protein</fullName>
    </recommendedName>
</protein>
<organism evidence="1 2">
    <name type="scientific">Leptonema illini</name>
    <dbReference type="NCBI Taxonomy" id="183"/>
    <lineage>
        <taxon>Bacteria</taxon>
        <taxon>Pseudomonadati</taxon>
        <taxon>Spirochaetota</taxon>
        <taxon>Spirochaetia</taxon>
        <taxon>Leptospirales</taxon>
        <taxon>Leptospiraceae</taxon>
        <taxon>Leptonema</taxon>
    </lineage>
</organism>
<evidence type="ECO:0008006" key="3">
    <source>
        <dbReference type="Google" id="ProtNLM"/>
    </source>
</evidence>
<reference evidence="1 2" key="1">
    <citation type="submission" date="2019-10" db="EMBL/GenBank/DDBJ databases">
        <title>Extracellular Electron Transfer in a Candidatus Methanoperedens spp. Enrichment Culture.</title>
        <authorList>
            <person name="Berger S."/>
            <person name="Rangel Shaw D."/>
            <person name="Berben T."/>
            <person name="In 'T Zandt M."/>
            <person name="Frank J."/>
            <person name="Reimann J."/>
            <person name="Jetten M.S.M."/>
            <person name="Welte C.U."/>
        </authorList>
    </citation>
    <scope>NUCLEOTIDE SEQUENCE [LARGE SCALE GENOMIC DNA]</scope>
    <source>
        <strain evidence="1">SB12</strain>
    </source>
</reference>
<dbReference type="AlphaFoldDB" id="A0A833H2W3"/>
<gene>
    <name evidence="1" type="ORF">F9K24_07280</name>
</gene>
<dbReference type="EMBL" id="WBUI01000005">
    <property type="protein sequence ID" value="KAB2933636.1"/>
    <property type="molecule type" value="Genomic_DNA"/>
</dbReference>
<dbReference type="PANTHER" id="PTHR35279">
    <property type="match status" value="1"/>
</dbReference>
<evidence type="ECO:0000313" key="2">
    <source>
        <dbReference type="Proteomes" id="UP000460298"/>
    </source>
</evidence>
<accession>A0A833H2W3</accession>